<protein>
    <recommendedName>
        <fullName evidence="3">Gem-associated protein 2</fullName>
    </recommendedName>
</protein>
<gene>
    <name evidence="1" type="ORF">EWB00_010546</name>
</gene>
<dbReference type="EMBL" id="SKCS01000082">
    <property type="protein sequence ID" value="TNN18190.1"/>
    <property type="molecule type" value="Genomic_DNA"/>
</dbReference>
<dbReference type="AlphaFoldDB" id="A0A4Z2DPU9"/>
<dbReference type="Gene3D" id="1.20.58.1070">
    <property type="match status" value="1"/>
</dbReference>
<comment type="caution">
    <text evidence="1">The sequence shown here is derived from an EMBL/GenBank/DDBJ whole genome shotgun (WGS) entry which is preliminary data.</text>
</comment>
<dbReference type="GO" id="GO:0000387">
    <property type="term" value="P:spliceosomal snRNP assembly"/>
    <property type="evidence" value="ECO:0007669"/>
    <property type="project" value="InterPro"/>
</dbReference>
<reference evidence="1 2" key="1">
    <citation type="submission" date="2019-03" db="EMBL/GenBank/DDBJ databases">
        <title>An improved genome assembly of the fluke Schistosoma japonicum.</title>
        <authorList>
            <person name="Hu W."/>
            <person name="Luo F."/>
            <person name="Yin M."/>
            <person name="Mo X."/>
            <person name="Sun C."/>
            <person name="Wu Q."/>
            <person name="Zhu B."/>
            <person name="Xiang M."/>
            <person name="Wang J."/>
            <person name="Wang Y."/>
            <person name="Zhang T."/>
            <person name="Xu B."/>
            <person name="Zheng H."/>
            <person name="Feng Z."/>
        </authorList>
    </citation>
    <scope>NUCLEOTIDE SEQUENCE [LARGE SCALE GENOMIC DNA]</scope>
    <source>
        <strain evidence="1">HuSjv2</strain>
        <tissue evidence="1">Worms</tissue>
    </source>
</reference>
<dbReference type="EMBL" id="SKCS01000082">
    <property type="protein sequence ID" value="TNN18191.1"/>
    <property type="molecule type" value="Genomic_DNA"/>
</dbReference>
<name>A0A4Z2DPU9_SCHJA</name>
<evidence type="ECO:0000313" key="1">
    <source>
        <dbReference type="EMBL" id="TNN18190.1"/>
    </source>
</evidence>
<dbReference type="OrthoDB" id="428895at2759"/>
<evidence type="ECO:0000313" key="2">
    <source>
        <dbReference type="Proteomes" id="UP000311919"/>
    </source>
</evidence>
<dbReference type="Proteomes" id="UP000311919">
    <property type="component" value="Unassembled WGS sequence"/>
</dbReference>
<dbReference type="STRING" id="6182.A0A4Z2DPU9"/>
<keyword evidence="2" id="KW-1185">Reference proteome</keyword>
<sequence length="260" mass="29463">MSDSEDSDIGLLVQALPVSDFDLNDPPSYEKALTSPDEYLKFVRYQALLFPSVLCRYPPTGMVDQVTTSQVDCSKSNDQVGQKNDEIIPTKIPRRLQENQVIHFHRVVDEYKCLKTLVLRNSDDITKTDIPITKITLLEQAPSLTWIAQRSRSEIITLIGLAASVCTKKHWNSKLSVWIFSLLVALEPPFHPDLCYDLRTIAKRCQKLRRNFERLSLLTTTSNGVKHCSVVAEDIEFFSLCINLISNVFGQSDLADELTD</sequence>
<accession>A0A4Z2DPU9</accession>
<dbReference type="InterPro" id="IPR035426">
    <property type="entry name" value="Gemin2/Brr1"/>
</dbReference>
<evidence type="ECO:0008006" key="3">
    <source>
        <dbReference type="Google" id="ProtNLM"/>
    </source>
</evidence>
<dbReference type="Pfam" id="PF04938">
    <property type="entry name" value="SIP1"/>
    <property type="match status" value="1"/>
</dbReference>
<proteinExistence type="predicted"/>
<organism evidence="1 2">
    <name type="scientific">Schistosoma japonicum</name>
    <name type="common">Blood fluke</name>
    <dbReference type="NCBI Taxonomy" id="6182"/>
    <lineage>
        <taxon>Eukaryota</taxon>
        <taxon>Metazoa</taxon>
        <taxon>Spiralia</taxon>
        <taxon>Lophotrochozoa</taxon>
        <taxon>Platyhelminthes</taxon>
        <taxon>Trematoda</taxon>
        <taxon>Digenea</taxon>
        <taxon>Strigeidida</taxon>
        <taxon>Schistosomatoidea</taxon>
        <taxon>Schistosomatidae</taxon>
        <taxon>Schistosoma</taxon>
    </lineage>
</organism>